<feature type="transmembrane region" description="Helical" evidence="7">
    <location>
        <begin position="515"/>
        <end position="537"/>
    </location>
</feature>
<dbReference type="SUPFAM" id="SSF103473">
    <property type="entry name" value="MFS general substrate transporter"/>
    <property type="match status" value="1"/>
</dbReference>
<dbReference type="GO" id="GO:0016020">
    <property type="term" value="C:membrane"/>
    <property type="evidence" value="ECO:0007669"/>
    <property type="project" value="UniProtKB-SubCell"/>
</dbReference>
<evidence type="ECO:0000256" key="3">
    <source>
        <dbReference type="ARBA" id="ARBA00022448"/>
    </source>
</evidence>
<dbReference type="EMBL" id="JH767137">
    <property type="protein sequence ID" value="EQC40210.1"/>
    <property type="molecule type" value="Genomic_DNA"/>
</dbReference>
<dbReference type="InParanoid" id="T0R1K0"/>
<keyword evidence="4 7" id="KW-0812">Transmembrane</keyword>
<evidence type="ECO:0000256" key="6">
    <source>
        <dbReference type="ARBA" id="ARBA00023136"/>
    </source>
</evidence>
<comment type="similarity">
    <text evidence="2">Belongs to the major facilitator superfamily. Folate-biopterin transporter (TC 2.A.71) family.</text>
</comment>
<feature type="transmembrane region" description="Helical" evidence="7">
    <location>
        <begin position="309"/>
        <end position="330"/>
    </location>
</feature>
<dbReference type="InterPro" id="IPR036259">
    <property type="entry name" value="MFS_trans_sf"/>
</dbReference>
<organism evidence="8 9">
    <name type="scientific">Saprolegnia diclina (strain VS20)</name>
    <dbReference type="NCBI Taxonomy" id="1156394"/>
    <lineage>
        <taxon>Eukaryota</taxon>
        <taxon>Sar</taxon>
        <taxon>Stramenopiles</taxon>
        <taxon>Oomycota</taxon>
        <taxon>Saprolegniomycetes</taxon>
        <taxon>Saprolegniales</taxon>
        <taxon>Saprolegniaceae</taxon>
        <taxon>Saprolegnia</taxon>
    </lineage>
</organism>
<feature type="transmembrane region" description="Helical" evidence="7">
    <location>
        <begin position="125"/>
        <end position="145"/>
    </location>
</feature>
<feature type="transmembrane region" description="Helical" evidence="7">
    <location>
        <begin position="97"/>
        <end position="118"/>
    </location>
</feature>
<feature type="transmembrane region" description="Helical" evidence="7">
    <location>
        <begin position="55"/>
        <end position="77"/>
    </location>
</feature>
<evidence type="ECO:0000256" key="1">
    <source>
        <dbReference type="ARBA" id="ARBA00004141"/>
    </source>
</evidence>
<dbReference type="VEuPathDB" id="FungiDB:SDRG_02858"/>
<proteinExistence type="inferred from homology"/>
<dbReference type="OrthoDB" id="754047at2759"/>
<evidence type="ECO:0000313" key="8">
    <source>
        <dbReference type="EMBL" id="EQC40210.1"/>
    </source>
</evidence>
<evidence type="ECO:0008006" key="10">
    <source>
        <dbReference type="Google" id="ProtNLM"/>
    </source>
</evidence>
<dbReference type="Proteomes" id="UP000030762">
    <property type="component" value="Unassembled WGS sequence"/>
</dbReference>
<evidence type="ECO:0000313" key="9">
    <source>
        <dbReference type="Proteomes" id="UP000030762"/>
    </source>
</evidence>
<name>T0R1K0_SAPDV</name>
<keyword evidence="5 7" id="KW-1133">Transmembrane helix</keyword>
<evidence type="ECO:0000256" key="2">
    <source>
        <dbReference type="ARBA" id="ARBA00007015"/>
    </source>
</evidence>
<gene>
    <name evidence="8" type="ORF">SDRG_02858</name>
</gene>
<dbReference type="PANTHER" id="PTHR31585:SF5">
    <property type="entry name" value="RNA-BINDING S4 DOMAIN-CONTAINING PROTEIN"/>
    <property type="match status" value="1"/>
</dbReference>
<dbReference type="Gene3D" id="1.20.1250.20">
    <property type="entry name" value="MFS general substrate transporter like domains"/>
    <property type="match status" value="1"/>
</dbReference>
<comment type="subcellular location">
    <subcellularLocation>
        <location evidence="1">Membrane</location>
        <topology evidence="1">Multi-pass membrane protein</topology>
    </subcellularLocation>
</comment>
<feature type="transmembrane region" description="Helical" evidence="7">
    <location>
        <begin position="260"/>
        <end position="279"/>
    </location>
</feature>
<feature type="transmembrane region" description="Helical" evidence="7">
    <location>
        <begin position="435"/>
        <end position="464"/>
    </location>
</feature>
<dbReference type="OMA" id="SKWGLQW"/>
<dbReference type="RefSeq" id="XP_008606684.1">
    <property type="nucleotide sequence ID" value="XM_008608462.1"/>
</dbReference>
<evidence type="ECO:0000256" key="4">
    <source>
        <dbReference type="ARBA" id="ARBA00022692"/>
    </source>
</evidence>
<protein>
    <recommendedName>
        <fullName evidence="10">Folate-Biopterin Transporter (FBT) Family</fullName>
    </recommendedName>
</protein>
<dbReference type="GeneID" id="19943585"/>
<sequence>MQSHTTTNCALGIEERLSFVSATIDKAYDEAKTPGDLEGGALREGGAPVYTSKEVLGLLSQYVAVGLMLGALPNMTYPVFTGYFHMTGAQYNSAKTLLFIGWSLKAFIGMISDCVPIYGYRRKSWMMIGWSGAFICLLVLASMSFGDPYYREAGVSRIEASLRTAAQNATINLDAPVKGGVVALLFGVATISYVFADVPADALVVEYAQREPVATRGRMQSLVYTTRTVSSTISTAIAGFCMNSPRFAGDFSWDFGVNTMYILLCIPCFLMVPTTYFVIRDTKAPAVPFGHYLGQVWELLQKRAMWQIMLFNFFYNLFGGGLSSTAATYVQLHWAKVENLNSQIIVIISNFILAGVMASIGKWGTNWNWRIVVVSTTLATIAIDSVVQFCTFYAIVRNQWFYLGVPLAEQLPQGVLFIVTTFVIVELAEIGNEGVVYGLLTTVSNLPAAVGPVLSSIICAHFQVDEDSIVSDTPEVRVQVTYTYLIYYAGFLVAAMTSIFLPTQKAALHNLQRHGGSYPIVGGCVLVFVLAALVFSITASVLSMLPSTSCMVVAGGGGCDP</sequence>
<keyword evidence="3" id="KW-0813">Transport</keyword>
<evidence type="ECO:0000256" key="7">
    <source>
        <dbReference type="SAM" id="Phobius"/>
    </source>
</evidence>
<dbReference type="InterPro" id="IPR039309">
    <property type="entry name" value="BT1"/>
</dbReference>
<dbReference type="PANTHER" id="PTHR31585">
    <property type="entry name" value="FOLATE-BIOPTERIN TRANSPORTER 1, CHLOROPLASTIC"/>
    <property type="match status" value="1"/>
</dbReference>
<reference evidence="8 9" key="1">
    <citation type="submission" date="2012-04" db="EMBL/GenBank/DDBJ databases">
        <title>The Genome Sequence of Saprolegnia declina VS20.</title>
        <authorList>
            <consortium name="The Broad Institute Genome Sequencing Platform"/>
            <person name="Russ C."/>
            <person name="Nusbaum C."/>
            <person name="Tyler B."/>
            <person name="van West P."/>
            <person name="Dieguez-Uribeondo J."/>
            <person name="de Bruijn I."/>
            <person name="Tripathy S."/>
            <person name="Jiang R."/>
            <person name="Young S.K."/>
            <person name="Zeng Q."/>
            <person name="Gargeya S."/>
            <person name="Fitzgerald M."/>
            <person name="Haas B."/>
            <person name="Abouelleil A."/>
            <person name="Alvarado L."/>
            <person name="Arachchi H.M."/>
            <person name="Berlin A."/>
            <person name="Chapman S.B."/>
            <person name="Goldberg J."/>
            <person name="Griggs A."/>
            <person name="Gujja S."/>
            <person name="Hansen M."/>
            <person name="Howarth C."/>
            <person name="Imamovic A."/>
            <person name="Larimer J."/>
            <person name="McCowen C."/>
            <person name="Montmayeur A."/>
            <person name="Murphy C."/>
            <person name="Neiman D."/>
            <person name="Pearson M."/>
            <person name="Priest M."/>
            <person name="Roberts A."/>
            <person name="Saif S."/>
            <person name="Shea T."/>
            <person name="Sisk P."/>
            <person name="Sykes S."/>
            <person name="Wortman J."/>
            <person name="Nusbaum C."/>
            <person name="Birren B."/>
        </authorList>
    </citation>
    <scope>NUCLEOTIDE SEQUENCE [LARGE SCALE GENOMIC DNA]</scope>
    <source>
        <strain evidence="8 9">VS20</strain>
    </source>
</reference>
<dbReference type="Pfam" id="PF03092">
    <property type="entry name" value="BT1"/>
    <property type="match status" value="1"/>
</dbReference>
<feature type="transmembrane region" description="Helical" evidence="7">
    <location>
        <begin position="411"/>
        <end position="428"/>
    </location>
</feature>
<keyword evidence="6 7" id="KW-0472">Membrane</keyword>
<evidence type="ECO:0000256" key="5">
    <source>
        <dbReference type="ARBA" id="ARBA00022989"/>
    </source>
</evidence>
<keyword evidence="9" id="KW-1185">Reference proteome</keyword>
<accession>T0R1K0</accession>
<feature type="transmembrane region" description="Helical" evidence="7">
    <location>
        <begin position="372"/>
        <end position="396"/>
    </location>
</feature>
<feature type="transmembrane region" description="Helical" evidence="7">
    <location>
        <begin position="484"/>
        <end position="503"/>
    </location>
</feature>
<dbReference type="STRING" id="1156394.T0R1K0"/>
<feature type="transmembrane region" description="Helical" evidence="7">
    <location>
        <begin position="342"/>
        <end position="360"/>
    </location>
</feature>
<feature type="transmembrane region" description="Helical" evidence="7">
    <location>
        <begin position="181"/>
        <end position="200"/>
    </location>
</feature>
<dbReference type="AlphaFoldDB" id="T0R1K0"/>